<evidence type="ECO:0000256" key="10">
    <source>
        <dbReference type="SAM" id="Phobius"/>
    </source>
</evidence>
<dbReference type="Pfam" id="PF18266">
    <property type="entry name" value="Ncstrn_small"/>
    <property type="match status" value="1"/>
</dbReference>
<evidence type="ECO:0000256" key="4">
    <source>
        <dbReference type="ARBA" id="ARBA00022692"/>
    </source>
</evidence>
<reference evidence="12" key="1">
    <citation type="submission" date="2022-12" db="EMBL/GenBank/DDBJ databases">
        <title>Genome assemblies of Blomia tropicalis.</title>
        <authorList>
            <person name="Cui Y."/>
        </authorList>
    </citation>
    <scope>NUCLEOTIDE SEQUENCE</scope>
    <source>
        <tissue evidence="12">Adult mites</tissue>
    </source>
</reference>
<evidence type="ECO:0000256" key="3">
    <source>
        <dbReference type="ARBA" id="ARBA00015303"/>
    </source>
</evidence>
<evidence type="ECO:0000313" key="12">
    <source>
        <dbReference type="EMBL" id="KAJ6215999.1"/>
    </source>
</evidence>
<comment type="caution">
    <text evidence="12">The sequence shown here is derived from an EMBL/GenBank/DDBJ whole genome shotgun (WGS) entry which is preliminary data.</text>
</comment>
<keyword evidence="4 10" id="KW-0812">Transmembrane</keyword>
<evidence type="ECO:0000256" key="9">
    <source>
        <dbReference type="ARBA" id="ARBA00023180"/>
    </source>
</evidence>
<comment type="similarity">
    <text evidence="2">Belongs to the nicastrin family.</text>
</comment>
<dbReference type="GO" id="GO:0007219">
    <property type="term" value="P:Notch signaling pathway"/>
    <property type="evidence" value="ECO:0007669"/>
    <property type="project" value="UniProtKB-KW"/>
</dbReference>
<dbReference type="PANTHER" id="PTHR21092:SF0">
    <property type="entry name" value="NICASTRIN"/>
    <property type="match status" value="1"/>
</dbReference>
<keyword evidence="5" id="KW-0732">Signal</keyword>
<dbReference type="Pfam" id="PF05450">
    <property type="entry name" value="Nicastrin"/>
    <property type="match status" value="1"/>
</dbReference>
<sequence>MNETHQVGCAGNFDGNSGVVKLIRSDHEENDVDFVLNTGTDPPYIPVLTLGQFKNITLIRSLKSHGTKRVNGLVLLDTGKPSYLTSDRSCPNEYFSLYQNDSRFNHCQKQQWNLPVDDHRDGIIFDNFPFPVFLLRNRSQIDLLNQKIANHSGDEWPKLSIELKAPMHAAINSVTCLRRSRLSNRFNINGGDVLCDPLGGLNIFHHTINLNLNRTIEKNSVIMFAARQDSFSMFDNLSPGADSVVSSMTTLLAIAQMLNQESIKKQIESITNRSLMFALFDGEAFDYIGSSDTVYQMEQSTFPLIDPLRVPPESNEKYSPINLEHLSHLIELNQLFPQQGSTESNQNIYLHKHLKASKPLKQLIDLIKKESISIANLTIKEIENGIPLPPASAQSFLKKRSDDYFRVLVVTNHEKKYINRFYNSIYDDNHGLNLDQLTTRLTSIATLFGRVAYRLITDSDAEPVSLVANETLIHQLLYCFLVNSNCVQFREVQENSDNTSSNETEPPYSSYVSVYNQNQKKLREVTQLILFRLTGEIISGVNKTQCNQMAEDEKDKQHTYRWMIGDGCIRSTAYMSLTSSPSVDAESMETFDDRFKDYALWTESKWQDISIRMFMMPSFLQQIMTLGLGIIILVFSFLLVWLIDRNAYELFCDNRSRTNGIGGFSPLECQQQSPQVQQIS</sequence>
<dbReference type="EMBL" id="JAPWDV010000004">
    <property type="protein sequence ID" value="KAJ6215999.1"/>
    <property type="molecule type" value="Genomic_DNA"/>
</dbReference>
<evidence type="ECO:0000259" key="11">
    <source>
        <dbReference type="Pfam" id="PF18266"/>
    </source>
</evidence>
<proteinExistence type="inferred from homology"/>
<keyword evidence="8 10" id="KW-0472">Membrane</keyword>
<keyword evidence="13" id="KW-1185">Reference proteome</keyword>
<dbReference type="GO" id="GO:0007220">
    <property type="term" value="P:Notch receptor processing"/>
    <property type="evidence" value="ECO:0007669"/>
    <property type="project" value="TreeGrafter"/>
</dbReference>
<comment type="subcellular location">
    <subcellularLocation>
        <location evidence="1">Membrane</location>
        <topology evidence="1">Single-pass type I membrane protein</topology>
    </subcellularLocation>
</comment>
<name>A0A9Q0LYX0_BLOTA</name>
<keyword evidence="6" id="KW-0914">Notch signaling pathway</keyword>
<gene>
    <name evidence="12" type="ORF">RDWZM_010499</name>
</gene>
<evidence type="ECO:0000313" key="13">
    <source>
        <dbReference type="Proteomes" id="UP001142055"/>
    </source>
</evidence>
<organism evidence="12 13">
    <name type="scientific">Blomia tropicalis</name>
    <name type="common">Mite</name>
    <dbReference type="NCBI Taxonomy" id="40697"/>
    <lineage>
        <taxon>Eukaryota</taxon>
        <taxon>Metazoa</taxon>
        <taxon>Ecdysozoa</taxon>
        <taxon>Arthropoda</taxon>
        <taxon>Chelicerata</taxon>
        <taxon>Arachnida</taxon>
        <taxon>Acari</taxon>
        <taxon>Acariformes</taxon>
        <taxon>Sarcoptiformes</taxon>
        <taxon>Astigmata</taxon>
        <taxon>Glycyphagoidea</taxon>
        <taxon>Echimyopodidae</taxon>
        <taxon>Blomia</taxon>
    </lineage>
</organism>
<dbReference type="PANTHER" id="PTHR21092">
    <property type="entry name" value="NICASTRIN"/>
    <property type="match status" value="1"/>
</dbReference>
<feature type="domain" description="Nicastrin small lobe" evidence="11">
    <location>
        <begin position="1"/>
        <end position="169"/>
    </location>
</feature>
<dbReference type="Proteomes" id="UP001142055">
    <property type="component" value="Chromosome 4"/>
</dbReference>
<dbReference type="InterPro" id="IPR041084">
    <property type="entry name" value="Ncstrn_small"/>
</dbReference>
<dbReference type="InterPro" id="IPR008710">
    <property type="entry name" value="Nicastrin"/>
</dbReference>
<keyword evidence="9" id="KW-0325">Glycoprotein</keyword>
<feature type="transmembrane region" description="Helical" evidence="10">
    <location>
        <begin position="619"/>
        <end position="643"/>
    </location>
</feature>
<dbReference type="Gene3D" id="3.40.630.10">
    <property type="entry name" value="Zn peptidases"/>
    <property type="match status" value="1"/>
</dbReference>
<evidence type="ECO:0000256" key="1">
    <source>
        <dbReference type="ARBA" id="ARBA00004479"/>
    </source>
</evidence>
<evidence type="ECO:0000256" key="6">
    <source>
        <dbReference type="ARBA" id="ARBA00022976"/>
    </source>
</evidence>
<evidence type="ECO:0000256" key="2">
    <source>
        <dbReference type="ARBA" id="ARBA00007717"/>
    </source>
</evidence>
<dbReference type="GO" id="GO:0016485">
    <property type="term" value="P:protein processing"/>
    <property type="evidence" value="ECO:0007669"/>
    <property type="project" value="InterPro"/>
</dbReference>
<keyword evidence="7 10" id="KW-1133">Transmembrane helix</keyword>
<accession>A0A9Q0LYX0</accession>
<protein>
    <recommendedName>
        <fullName evidence="3">Nicastrin</fullName>
    </recommendedName>
</protein>
<dbReference type="OMA" id="ECVYPGV"/>
<evidence type="ECO:0000256" key="5">
    <source>
        <dbReference type="ARBA" id="ARBA00022729"/>
    </source>
</evidence>
<evidence type="ECO:0000256" key="7">
    <source>
        <dbReference type="ARBA" id="ARBA00022989"/>
    </source>
</evidence>
<evidence type="ECO:0000256" key="8">
    <source>
        <dbReference type="ARBA" id="ARBA00023136"/>
    </source>
</evidence>
<dbReference type="SUPFAM" id="SSF53187">
    <property type="entry name" value="Zn-dependent exopeptidases"/>
    <property type="match status" value="1"/>
</dbReference>
<dbReference type="AlphaFoldDB" id="A0A9Q0LYX0"/>
<dbReference type="GO" id="GO:0005886">
    <property type="term" value="C:plasma membrane"/>
    <property type="evidence" value="ECO:0007669"/>
    <property type="project" value="TreeGrafter"/>
</dbReference>